<evidence type="ECO:0000256" key="2">
    <source>
        <dbReference type="ARBA" id="ARBA00005135"/>
    </source>
</evidence>
<evidence type="ECO:0000256" key="1">
    <source>
        <dbReference type="ARBA" id="ARBA00001946"/>
    </source>
</evidence>
<dbReference type="InterPro" id="IPR023214">
    <property type="entry name" value="HAD_sf"/>
</dbReference>
<dbReference type="PANTHER" id="PTHR43344">
    <property type="entry name" value="PHOSPHOSERINE PHOSPHATASE"/>
    <property type="match status" value="1"/>
</dbReference>
<evidence type="ECO:0000256" key="8">
    <source>
        <dbReference type="ARBA" id="ARBA00023299"/>
    </source>
</evidence>
<dbReference type="AlphaFoldDB" id="A0A7J3JQE2"/>
<dbReference type="EMBL" id="DTBZ01000095">
    <property type="protein sequence ID" value="HGQ18310.1"/>
    <property type="molecule type" value="Genomic_DNA"/>
</dbReference>
<reference evidence="9" key="1">
    <citation type="journal article" date="2020" name="mSystems">
        <title>Genome- and Community-Level Interaction Insights into Carbon Utilization and Element Cycling Functions of Hydrothermarchaeota in Hydrothermal Sediment.</title>
        <authorList>
            <person name="Zhou Z."/>
            <person name="Liu Y."/>
            <person name="Xu W."/>
            <person name="Pan J."/>
            <person name="Luo Z.H."/>
            <person name="Li M."/>
        </authorList>
    </citation>
    <scope>NUCLEOTIDE SEQUENCE [LARGE SCALE GENOMIC DNA]</scope>
    <source>
        <strain evidence="9">SpSt-657</strain>
    </source>
</reference>
<keyword evidence="4" id="KW-0028">Amino-acid biosynthesis</keyword>
<evidence type="ECO:0000256" key="7">
    <source>
        <dbReference type="ARBA" id="ARBA00022842"/>
    </source>
</evidence>
<organism evidence="9">
    <name type="scientific">Ignisphaera aggregans</name>
    <dbReference type="NCBI Taxonomy" id="334771"/>
    <lineage>
        <taxon>Archaea</taxon>
        <taxon>Thermoproteota</taxon>
        <taxon>Thermoprotei</taxon>
        <taxon>Desulfurococcales</taxon>
        <taxon>Desulfurococcaceae</taxon>
        <taxon>Ignisphaera</taxon>
    </lineage>
</organism>
<dbReference type="EC" id="3.1.3.3" evidence="3"/>
<keyword evidence="8" id="KW-0718">Serine biosynthesis</keyword>
<dbReference type="PANTHER" id="PTHR43344:SF2">
    <property type="entry name" value="PHOSPHOSERINE PHOSPHATASE"/>
    <property type="match status" value="1"/>
</dbReference>
<evidence type="ECO:0000256" key="5">
    <source>
        <dbReference type="ARBA" id="ARBA00022723"/>
    </source>
</evidence>
<dbReference type="SUPFAM" id="SSF56784">
    <property type="entry name" value="HAD-like"/>
    <property type="match status" value="1"/>
</dbReference>
<evidence type="ECO:0000256" key="4">
    <source>
        <dbReference type="ARBA" id="ARBA00022605"/>
    </source>
</evidence>
<protein>
    <recommendedName>
        <fullName evidence="3">phosphoserine phosphatase</fullName>
        <ecNumber evidence="3">3.1.3.3</ecNumber>
    </recommendedName>
</protein>
<comment type="caution">
    <text evidence="9">The sequence shown here is derived from an EMBL/GenBank/DDBJ whole genome shotgun (WGS) entry which is preliminary data.</text>
</comment>
<evidence type="ECO:0000256" key="6">
    <source>
        <dbReference type="ARBA" id="ARBA00022801"/>
    </source>
</evidence>
<keyword evidence="6" id="KW-0378">Hydrolase</keyword>
<evidence type="ECO:0000313" key="9">
    <source>
        <dbReference type="EMBL" id="HGQ18310.1"/>
    </source>
</evidence>
<sequence length="228" mass="25981">MCERVKNIYVIVFDVDGTLTPIRSSWQFIHIILNTIHRVHSYARLFLDGIITYDEWIALEVSMWKGLHSDTVRRILEAIPWRSGIEEIANLVKKYKDRAMIIAVSGGFDYLCERAVKELGFDAHLCVKLQINEGRLTGFASDYPDYDGKGRILLDFLNDIGVDIGRAKLICVGDNINDINLFEVCDIAIAFCANENVKEYADIIINTCNVRFLARLLDELLVYTPNST</sequence>
<gene>
    <name evidence="9" type="ORF">ENU30_04980</name>
</gene>
<dbReference type="NCBIfam" id="TIGR01488">
    <property type="entry name" value="HAD-SF-IB"/>
    <property type="match status" value="1"/>
</dbReference>
<keyword evidence="7" id="KW-0460">Magnesium</keyword>
<proteinExistence type="predicted"/>
<dbReference type="Pfam" id="PF12710">
    <property type="entry name" value="HAD"/>
    <property type="match status" value="1"/>
</dbReference>
<comment type="pathway">
    <text evidence="2">Amino-acid biosynthesis; L-serine biosynthesis; L-serine from 3-phospho-D-glycerate: step 3/3.</text>
</comment>
<evidence type="ECO:0000256" key="3">
    <source>
        <dbReference type="ARBA" id="ARBA00012640"/>
    </source>
</evidence>
<dbReference type="InterPro" id="IPR036412">
    <property type="entry name" value="HAD-like_sf"/>
</dbReference>
<dbReference type="GO" id="GO:0005737">
    <property type="term" value="C:cytoplasm"/>
    <property type="evidence" value="ECO:0007669"/>
    <property type="project" value="TreeGrafter"/>
</dbReference>
<dbReference type="GO" id="GO:0006564">
    <property type="term" value="P:L-serine biosynthetic process"/>
    <property type="evidence" value="ECO:0007669"/>
    <property type="project" value="UniProtKB-KW"/>
</dbReference>
<name>A0A7J3JQE2_9CREN</name>
<comment type="cofactor">
    <cofactor evidence="1">
        <name>Mg(2+)</name>
        <dbReference type="ChEBI" id="CHEBI:18420"/>
    </cofactor>
</comment>
<dbReference type="GO" id="GO:0036424">
    <property type="term" value="F:L-phosphoserine phosphatase activity"/>
    <property type="evidence" value="ECO:0007669"/>
    <property type="project" value="TreeGrafter"/>
</dbReference>
<dbReference type="GO" id="GO:0000287">
    <property type="term" value="F:magnesium ion binding"/>
    <property type="evidence" value="ECO:0007669"/>
    <property type="project" value="TreeGrafter"/>
</dbReference>
<dbReference type="InterPro" id="IPR050582">
    <property type="entry name" value="HAD-like_SerB"/>
</dbReference>
<keyword evidence="5" id="KW-0479">Metal-binding</keyword>
<accession>A0A7J3JQE2</accession>
<dbReference type="Gene3D" id="3.40.50.1000">
    <property type="entry name" value="HAD superfamily/HAD-like"/>
    <property type="match status" value="1"/>
</dbReference>